<evidence type="ECO:0000256" key="6">
    <source>
        <dbReference type="ARBA" id="ARBA00048868"/>
    </source>
</evidence>
<name>A0A9N9FKD4_9GLOM</name>
<keyword evidence="5 8" id="KW-0456">Lyase</keyword>
<dbReference type="GO" id="GO:0004351">
    <property type="term" value="F:glutamate decarboxylase activity"/>
    <property type="evidence" value="ECO:0007669"/>
    <property type="project" value="UniProtKB-EC"/>
</dbReference>
<evidence type="ECO:0000256" key="2">
    <source>
        <dbReference type="ARBA" id="ARBA00009533"/>
    </source>
</evidence>
<gene>
    <name evidence="10" type="ORF">ALEPTO_LOCUS5340</name>
</gene>
<evidence type="ECO:0000313" key="11">
    <source>
        <dbReference type="Proteomes" id="UP000789508"/>
    </source>
</evidence>
<dbReference type="EMBL" id="CAJVPS010001476">
    <property type="protein sequence ID" value="CAG8539535.1"/>
    <property type="molecule type" value="Genomic_DNA"/>
</dbReference>
<comment type="cofactor">
    <cofactor evidence="1 7 8">
        <name>pyridoxal 5'-phosphate</name>
        <dbReference type="ChEBI" id="CHEBI:597326"/>
    </cofactor>
</comment>
<comment type="caution">
    <text evidence="10">The sequence shown here is derived from an EMBL/GenBank/DDBJ whole genome shotgun (WGS) entry which is preliminary data.</text>
</comment>
<dbReference type="Gene3D" id="3.40.640.10">
    <property type="entry name" value="Type I PLP-dependent aspartate aminotransferase-like (Major domain)"/>
    <property type="match status" value="1"/>
</dbReference>
<dbReference type="FunFam" id="4.10.280.50:FF:000001">
    <property type="entry name" value="Glutamate decarboxylase"/>
    <property type="match status" value="1"/>
</dbReference>
<dbReference type="SUPFAM" id="SSF53383">
    <property type="entry name" value="PLP-dependent transferases"/>
    <property type="match status" value="1"/>
</dbReference>
<dbReference type="Gene3D" id="3.90.1150.160">
    <property type="match status" value="1"/>
</dbReference>
<dbReference type="EC" id="4.1.1.15" evidence="3 9"/>
<dbReference type="PANTHER" id="PTHR43321:SF6">
    <property type="entry name" value="GLUTAMATE DECARBOXYLASE"/>
    <property type="match status" value="1"/>
</dbReference>
<dbReference type="GO" id="GO:0030170">
    <property type="term" value="F:pyridoxal phosphate binding"/>
    <property type="evidence" value="ECO:0007669"/>
    <property type="project" value="InterPro"/>
</dbReference>
<organism evidence="10 11">
    <name type="scientific">Ambispora leptoticha</name>
    <dbReference type="NCBI Taxonomy" id="144679"/>
    <lineage>
        <taxon>Eukaryota</taxon>
        <taxon>Fungi</taxon>
        <taxon>Fungi incertae sedis</taxon>
        <taxon>Mucoromycota</taxon>
        <taxon>Glomeromycotina</taxon>
        <taxon>Glomeromycetes</taxon>
        <taxon>Archaeosporales</taxon>
        <taxon>Ambisporaceae</taxon>
        <taxon>Ambispora</taxon>
    </lineage>
</organism>
<dbReference type="InterPro" id="IPR015421">
    <property type="entry name" value="PyrdxlP-dep_Trfase_major"/>
</dbReference>
<dbReference type="NCBIfam" id="TIGR01788">
    <property type="entry name" value="Glu-decarb-GAD"/>
    <property type="match status" value="1"/>
</dbReference>
<dbReference type="InterPro" id="IPR015424">
    <property type="entry name" value="PyrdxlP-dep_Trfase"/>
</dbReference>
<comment type="similarity">
    <text evidence="2 8">Belongs to the group II decarboxylase family.</text>
</comment>
<evidence type="ECO:0000256" key="9">
    <source>
        <dbReference type="RuleBase" id="RU361171"/>
    </source>
</evidence>
<evidence type="ECO:0000256" key="7">
    <source>
        <dbReference type="PIRSR" id="PIRSR602129-50"/>
    </source>
</evidence>
<dbReference type="AlphaFoldDB" id="A0A9N9FKD4"/>
<evidence type="ECO:0000313" key="10">
    <source>
        <dbReference type="EMBL" id="CAG8539535.1"/>
    </source>
</evidence>
<protein>
    <recommendedName>
        <fullName evidence="3 9">Glutamate decarboxylase</fullName>
        <ecNumber evidence="3 9">4.1.1.15</ecNumber>
    </recommendedName>
</protein>
<reference evidence="10" key="1">
    <citation type="submission" date="2021-06" db="EMBL/GenBank/DDBJ databases">
        <authorList>
            <person name="Kallberg Y."/>
            <person name="Tangrot J."/>
            <person name="Rosling A."/>
        </authorList>
    </citation>
    <scope>NUCLEOTIDE SEQUENCE</scope>
    <source>
        <strain evidence="10">FL130A</strain>
    </source>
</reference>
<dbReference type="InterPro" id="IPR002129">
    <property type="entry name" value="PyrdxlP-dep_de-COase"/>
</dbReference>
<dbReference type="GO" id="GO:0006538">
    <property type="term" value="P:L-glutamate catabolic process"/>
    <property type="evidence" value="ECO:0007669"/>
    <property type="project" value="TreeGrafter"/>
</dbReference>
<evidence type="ECO:0000256" key="5">
    <source>
        <dbReference type="ARBA" id="ARBA00023239"/>
    </source>
</evidence>
<comment type="catalytic activity">
    <reaction evidence="6 9">
        <text>L-glutamate + H(+) = 4-aminobutanoate + CO2</text>
        <dbReference type="Rhea" id="RHEA:17785"/>
        <dbReference type="ChEBI" id="CHEBI:15378"/>
        <dbReference type="ChEBI" id="CHEBI:16526"/>
        <dbReference type="ChEBI" id="CHEBI:29985"/>
        <dbReference type="ChEBI" id="CHEBI:59888"/>
        <dbReference type="EC" id="4.1.1.15"/>
    </reaction>
</comment>
<dbReference type="GO" id="GO:0005829">
    <property type="term" value="C:cytosol"/>
    <property type="evidence" value="ECO:0007669"/>
    <property type="project" value="TreeGrafter"/>
</dbReference>
<evidence type="ECO:0000256" key="4">
    <source>
        <dbReference type="ARBA" id="ARBA00022898"/>
    </source>
</evidence>
<dbReference type="Gene3D" id="4.10.280.50">
    <property type="match status" value="1"/>
</dbReference>
<evidence type="ECO:0000256" key="1">
    <source>
        <dbReference type="ARBA" id="ARBA00001933"/>
    </source>
</evidence>
<keyword evidence="11" id="KW-1185">Reference proteome</keyword>
<dbReference type="OrthoDB" id="5152799at2759"/>
<feature type="non-terminal residue" evidence="10">
    <location>
        <position position="583"/>
    </location>
</feature>
<dbReference type="FunFam" id="3.40.640.10:FF:000017">
    <property type="entry name" value="Glutamate decarboxylase"/>
    <property type="match status" value="1"/>
</dbReference>
<dbReference type="Proteomes" id="UP000789508">
    <property type="component" value="Unassembled WGS sequence"/>
</dbReference>
<dbReference type="PANTHER" id="PTHR43321">
    <property type="entry name" value="GLUTAMATE DECARBOXYLASE"/>
    <property type="match status" value="1"/>
</dbReference>
<evidence type="ECO:0000256" key="8">
    <source>
        <dbReference type="RuleBase" id="RU000382"/>
    </source>
</evidence>
<keyword evidence="4 7" id="KW-0663">Pyridoxal phosphate</keyword>
<proteinExistence type="inferred from homology"/>
<keyword evidence="9" id="KW-0210">Decarboxylase</keyword>
<sequence>AGGAVVCRCYRIINIVILAPGISSDILRRWLKQGKNTAKTSPGTRLYNISSIFPELTSQYDDIVNASTVVIVIDVNDVKVTNKAGNTEISEFLGNWNEFTTAISHSRLANSDQSEGDSHEVYSTTIYGTRWSTEPIPRYELPEDEMPPKCAYKFIKDELALDGNPLLNLASFVTTYMEEEAEKLMAENLSKNFIDYEEYPISVELQNRCVNIISRLFNAPLDDPNAEAMGVSTVGSSEAIILAVLAMKKRWQLKRLAEGKSTEKPNLIMGANVQVCWEKEDMFILKPEKAVELVDENTIGICAILGSTYTGHYEDVKLLNDLLIEKNKADNFDVPIHVDAASGGFVAPFVYPELEWDFRLPLVRSINVSGHKYGLCYAGVGWAIWRSAEYLPKELIFNINYLGSDQASFTLNFSKGASHVIAQYYVLVRLGRKGFTSIMTNITNTADHLAELLEKTGRFEILSERNGKGLPLVAFRLKTNAHYNEFDIANRIRERGWIVPAYTMAPHAQNVKLLRVVVREDFSRQRCEVFVKDLLNALSLLDKLDVKSIKEKRTAAQRWTLLKNVTLAFKGHKDTSIKQNTIC</sequence>
<accession>A0A9N9FKD4</accession>
<dbReference type="Pfam" id="PF00282">
    <property type="entry name" value="Pyridoxal_deC"/>
    <property type="match status" value="1"/>
</dbReference>
<evidence type="ECO:0000256" key="3">
    <source>
        <dbReference type="ARBA" id="ARBA00012421"/>
    </source>
</evidence>
<feature type="modified residue" description="N6-(pyridoxal phosphate)lysine" evidence="7">
    <location>
        <position position="372"/>
    </location>
</feature>
<dbReference type="InterPro" id="IPR010107">
    <property type="entry name" value="Glutamate_decarboxylase"/>
</dbReference>